<feature type="domain" description="GntR C-terminal" evidence="4">
    <location>
        <begin position="30"/>
        <end position="152"/>
    </location>
</feature>
<evidence type="ECO:0000259" key="4">
    <source>
        <dbReference type="SMART" id="SM00895"/>
    </source>
</evidence>
<keyword evidence="3" id="KW-0804">Transcription</keyword>
<accession>A0A1H8EQR2</accession>
<dbReference type="AlphaFoldDB" id="A0A1H8EQR2"/>
<dbReference type="InterPro" id="IPR011711">
    <property type="entry name" value="GntR_C"/>
</dbReference>
<dbReference type="Pfam" id="PF07729">
    <property type="entry name" value="FCD"/>
    <property type="match status" value="1"/>
</dbReference>
<dbReference type="GO" id="GO:0003677">
    <property type="term" value="F:DNA binding"/>
    <property type="evidence" value="ECO:0007669"/>
    <property type="project" value="UniProtKB-KW"/>
</dbReference>
<dbReference type="EMBL" id="FOBO01000013">
    <property type="protein sequence ID" value="SEN21825.1"/>
    <property type="molecule type" value="Genomic_DNA"/>
</dbReference>
<sequence length="172" mass="19044">MLRLRSERFIENLPRRGAFVRALTLDDLSDLYDVVTAVEVMAVGLIAEASDRAEIVAELSRLCDKMEAALEDPELWTHSDEAFHRALLEFSGNAPLAQTGLLHRDLAQRAHFVADRARPKGTERKSVETHRALVDLIAAGDAEAARANHLKQRQRGSESLLAAIRALGLRSL</sequence>
<dbReference type="SUPFAM" id="SSF48008">
    <property type="entry name" value="GntR ligand-binding domain-like"/>
    <property type="match status" value="1"/>
</dbReference>
<dbReference type="PANTHER" id="PTHR43537:SF44">
    <property type="entry name" value="GNTR FAMILY REGULATORY PROTEIN"/>
    <property type="match status" value="1"/>
</dbReference>
<dbReference type="SMART" id="SM00895">
    <property type="entry name" value="FCD"/>
    <property type="match status" value="1"/>
</dbReference>
<name>A0A1H8EQR2_9RHOB</name>
<evidence type="ECO:0000256" key="3">
    <source>
        <dbReference type="ARBA" id="ARBA00023163"/>
    </source>
</evidence>
<evidence type="ECO:0000313" key="6">
    <source>
        <dbReference type="Proteomes" id="UP000182160"/>
    </source>
</evidence>
<evidence type="ECO:0000313" key="5">
    <source>
        <dbReference type="EMBL" id="SEN21825.1"/>
    </source>
</evidence>
<evidence type="ECO:0000256" key="1">
    <source>
        <dbReference type="ARBA" id="ARBA00023015"/>
    </source>
</evidence>
<dbReference type="Proteomes" id="UP000182160">
    <property type="component" value="Unassembled WGS sequence"/>
</dbReference>
<dbReference type="InterPro" id="IPR008920">
    <property type="entry name" value="TF_FadR/GntR_C"/>
</dbReference>
<gene>
    <name evidence="5" type="ORF">SAMN04488077_113112</name>
</gene>
<dbReference type="Gene3D" id="1.20.120.530">
    <property type="entry name" value="GntR ligand-binding domain-like"/>
    <property type="match status" value="1"/>
</dbReference>
<proteinExistence type="predicted"/>
<reference evidence="5 6" key="1">
    <citation type="submission" date="2016-10" db="EMBL/GenBank/DDBJ databases">
        <authorList>
            <person name="de Groot N.N."/>
        </authorList>
    </citation>
    <scope>NUCLEOTIDE SEQUENCE [LARGE SCALE GENOMIC DNA]</scope>
    <source>
        <strain evidence="5 6">DSM 11457</strain>
    </source>
</reference>
<organism evidence="5 6">
    <name type="scientific">Roseovarius tolerans</name>
    <dbReference type="NCBI Taxonomy" id="74031"/>
    <lineage>
        <taxon>Bacteria</taxon>
        <taxon>Pseudomonadati</taxon>
        <taxon>Pseudomonadota</taxon>
        <taxon>Alphaproteobacteria</taxon>
        <taxon>Rhodobacterales</taxon>
        <taxon>Roseobacteraceae</taxon>
        <taxon>Roseovarius</taxon>
    </lineage>
</organism>
<evidence type="ECO:0000256" key="2">
    <source>
        <dbReference type="ARBA" id="ARBA00023125"/>
    </source>
</evidence>
<dbReference type="PANTHER" id="PTHR43537">
    <property type="entry name" value="TRANSCRIPTIONAL REGULATOR, GNTR FAMILY"/>
    <property type="match status" value="1"/>
</dbReference>
<protein>
    <submittedName>
        <fullName evidence="5">FCD domain-containing protein</fullName>
    </submittedName>
</protein>
<keyword evidence="1" id="KW-0805">Transcription regulation</keyword>
<keyword evidence="2" id="KW-0238">DNA-binding</keyword>